<protein>
    <submittedName>
        <fullName evidence="3">Uncharacterized protein</fullName>
    </submittedName>
</protein>
<evidence type="ECO:0000313" key="4">
    <source>
        <dbReference type="Proteomes" id="UP000267096"/>
    </source>
</evidence>
<keyword evidence="4" id="KW-1185">Reference proteome</keyword>
<accession>A0A3P6NBY8</accession>
<dbReference type="EMBL" id="UYRR01005678">
    <property type="protein sequence ID" value="VDK21952.1"/>
    <property type="molecule type" value="Genomic_DNA"/>
</dbReference>
<proteinExistence type="predicted"/>
<feature type="chain" id="PRO_5017946634" evidence="2">
    <location>
        <begin position="24"/>
        <end position="163"/>
    </location>
</feature>
<evidence type="ECO:0000313" key="3">
    <source>
        <dbReference type="EMBL" id="VDK21952.1"/>
    </source>
</evidence>
<dbReference type="Proteomes" id="UP000267096">
    <property type="component" value="Unassembled WGS sequence"/>
</dbReference>
<gene>
    <name evidence="3" type="ORF">ASIM_LOCUS3591</name>
</gene>
<dbReference type="AlphaFoldDB" id="A0A3P6NBY8"/>
<feature type="signal peptide" evidence="2">
    <location>
        <begin position="1"/>
        <end position="23"/>
    </location>
</feature>
<reference evidence="3 4" key="1">
    <citation type="submission" date="2018-11" db="EMBL/GenBank/DDBJ databases">
        <authorList>
            <consortium name="Pathogen Informatics"/>
        </authorList>
    </citation>
    <scope>NUCLEOTIDE SEQUENCE [LARGE SCALE GENOMIC DNA]</scope>
</reference>
<evidence type="ECO:0000256" key="2">
    <source>
        <dbReference type="SAM" id="SignalP"/>
    </source>
</evidence>
<keyword evidence="2" id="KW-0732">Signal</keyword>
<name>A0A3P6NBY8_ANISI</name>
<sequence length="163" mass="18089">MSVCVFVCEVLAIFAVIPPPSRLAHYLTEKWANIEKYLSNVRSSAILTAANNERDDDDLIEALCRMRGIMLLVHPLNTGAPIRIYGQSRLVLEAAEWNGTYAALNHQTNIESGPSAAKKQKTLTQQSPADFSHVSESNEKHSINILMTHFESLAQNFECNCAT</sequence>
<organism evidence="3 4">
    <name type="scientific">Anisakis simplex</name>
    <name type="common">Herring worm</name>
    <dbReference type="NCBI Taxonomy" id="6269"/>
    <lineage>
        <taxon>Eukaryota</taxon>
        <taxon>Metazoa</taxon>
        <taxon>Ecdysozoa</taxon>
        <taxon>Nematoda</taxon>
        <taxon>Chromadorea</taxon>
        <taxon>Rhabditida</taxon>
        <taxon>Spirurina</taxon>
        <taxon>Ascaridomorpha</taxon>
        <taxon>Ascaridoidea</taxon>
        <taxon>Anisakidae</taxon>
        <taxon>Anisakis</taxon>
        <taxon>Anisakis simplex complex</taxon>
    </lineage>
</organism>
<feature type="region of interest" description="Disordered" evidence="1">
    <location>
        <begin position="112"/>
        <end position="134"/>
    </location>
</feature>
<evidence type="ECO:0000256" key="1">
    <source>
        <dbReference type="SAM" id="MobiDB-lite"/>
    </source>
</evidence>